<feature type="transmembrane region" description="Helical" evidence="9">
    <location>
        <begin position="254"/>
        <end position="278"/>
    </location>
</feature>
<dbReference type="AlphaFoldDB" id="A0AA39QRM3"/>
<protein>
    <recommendedName>
        <fullName evidence="10">Major facilitator superfamily (MFS) profile domain-containing protein</fullName>
    </recommendedName>
</protein>
<dbReference type="FunFam" id="1.20.1250.20:FF:000100">
    <property type="entry name" value="MFS sugar transporter, putative"/>
    <property type="match status" value="1"/>
</dbReference>
<evidence type="ECO:0000313" key="12">
    <source>
        <dbReference type="Proteomes" id="UP001166286"/>
    </source>
</evidence>
<keyword evidence="12" id="KW-1185">Reference proteome</keyword>
<dbReference type="InterPro" id="IPR003663">
    <property type="entry name" value="Sugar/inositol_transpt"/>
</dbReference>
<comment type="subcellular location">
    <subcellularLocation>
        <location evidence="1">Membrane</location>
        <topology evidence="1">Multi-pass membrane protein</topology>
    </subcellularLocation>
</comment>
<dbReference type="NCBIfam" id="TIGR00879">
    <property type="entry name" value="SP"/>
    <property type="match status" value="1"/>
</dbReference>
<sequence length="614" mass="69712">MAEKKTSPSSSTLNGHDQAEQKKAPGYVPDTQDVSRNKLNAMFENPLGGIPRDQLMADVDDFCAKFDLMSYNELFRKAALVAQKPHSVSTMTELSEDDKYHLEREHTHKWAQPRMLYYLVIMCSICAAVQGMDETANNGAQTFFLMRFNITKDRFSTQEVNNLTGLVVGAPYLACTVLGCWLTAPLNSLIGRRGTIFVSCAIAAIASVWEAVANSWVNLFIARFALGLGIGSKSTTVPVYAAECSPAPIRGALVMMWQMWTAFGIMLGNIMGVAFLNVGDDLNWRLMLGSTVVLPLIVCCQVYFCPESPRWLIKKNRISKAFEAFRKIRPSDIQAARDLYYCYVNVEIERKVSHGRNMVWELFTVNRNRRAAWASWIVMFGQQFCGVNVIAYYSTTIFTSSGYTLSSALLASMGTGILNFLFALPAFLTIDTFGRRNLLLFTFPFLSLFLFWTGFSFWLHPLKPKRVAMVTTGMYLFEVFYSPGMGPVPFTYSAEAFPLHIREVGMSFATATTWCFNFILSFTWPSLLTAFKPQGAFAWYAIWCLILWVLVLLFLPETKALTLEELDQVFSVPTWKHSSYQLKKVSWVFRRYVLRRNLEPMQPFWQGYENLEEA</sequence>
<dbReference type="InterPro" id="IPR020846">
    <property type="entry name" value="MFS_dom"/>
</dbReference>
<name>A0AA39QRM3_9LECA</name>
<evidence type="ECO:0000313" key="11">
    <source>
        <dbReference type="EMBL" id="KAK0507159.1"/>
    </source>
</evidence>
<dbReference type="Pfam" id="PF00083">
    <property type="entry name" value="Sugar_tr"/>
    <property type="match status" value="1"/>
</dbReference>
<evidence type="ECO:0000256" key="2">
    <source>
        <dbReference type="ARBA" id="ARBA00010992"/>
    </source>
</evidence>
<dbReference type="InterPro" id="IPR050814">
    <property type="entry name" value="Myo-inositol_Transporter"/>
</dbReference>
<dbReference type="PANTHER" id="PTHR48020">
    <property type="entry name" value="PROTON MYO-INOSITOL COTRANSPORTER"/>
    <property type="match status" value="1"/>
</dbReference>
<evidence type="ECO:0000259" key="10">
    <source>
        <dbReference type="PROSITE" id="PS50850"/>
    </source>
</evidence>
<dbReference type="GO" id="GO:0022857">
    <property type="term" value="F:transmembrane transporter activity"/>
    <property type="evidence" value="ECO:0007669"/>
    <property type="project" value="InterPro"/>
</dbReference>
<reference evidence="11" key="1">
    <citation type="submission" date="2023-03" db="EMBL/GenBank/DDBJ databases">
        <title>Complete genome of Cladonia borealis.</title>
        <authorList>
            <person name="Park H."/>
        </authorList>
    </citation>
    <scope>NUCLEOTIDE SEQUENCE</scope>
    <source>
        <strain evidence="11">ANT050790</strain>
    </source>
</reference>
<feature type="region of interest" description="Disordered" evidence="8">
    <location>
        <begin position="1"/>
        <end position="32"/>
    </location>
</feature>
<evidence type="ECO:0000256" key="6">
    <source>
        <dbReference type="ARBA" id="ARBA00023136"/>
    </source>
</evidence>
<dbReference type="InterPro" id="IPR036259">
    <property type="entry name" value="MFS_trans_sf"/>
</dbReference>
<dbReference type="Gene3D" id="1.20.1250.20">
    <property type="entry name" value="MFS general substrate transporter like domains"/>
    <property type="match status" value="1"/>
</dbReference>
<feature type="transmembrane region" description="Helical" evidence="9">
    <location>
        <begin position="220"/>
        <end position="242"/>
    </location>
</feature>
<proteinExistence type="inferred from homology"/>
<feature type="transmembrane region" description="Helical" evidence="9">
    <location>
        <begin position="472"/>
        <end position="492"/>
    </location>
</feature>
<feature type="transmembrane region" description="Helical" evidence="9">
    <location>
        <begin position="438"/>
        <end position="460"/>
    </location>
</feature>
<dbReference type="InterPro" id="IPR005828">
    <property type="entry name" value="MFS_sugar_transport-like"/>
</dbReference>
<evidence type="ECO:0000256" key="8">
    <source>
        <dbReference type="SAM" id="MobiDB-lite"/>
    </source>
</evidence>
<evidence type="ECO:0000256" key="1">
    <source>
        <dbReference type="ARBA" id="ARBA00004141"/>
    </source>
</evidence>
<evidence type="ECO:0000256" key="5">
    <source>
        <dbReference type="ARBA" id="ARBA00022989"/>
    </source>
</evidence>
<keyword evidence="4 9" id="KW-0812">Transmembrane</keyword>
<evidence type="ECO:0000256" key="4">
    <source>
        <dbReference type="ARBA" id="ARBA00022692"/>
    </source>
</evidence>
<dbReference type="PROSITE" id="PS50850">
    <property type="entry name" value="MFS"/>
    <property type="match status" value="1"/>
</dbReference>
<feature type="transmembrane region" description="Helical" evidence="9">
    <location>
        <begin position="536"/>
        <end position="555"/>
    </location>
</feature>
<dbReference type="Proteomes" id="UP001166286">
    <property type="component" value="Unassembled WGS sequence"/>
</dbReference>
<feature type="domain" description="Major facilitator superfamily (MFS) profile" evidence="10">
    <location>
        <begin position="119"/>
        <end position="559"/>
    </location>
</feature>
<keyword evidence="5 9" id="KW-1133">Transmembrane helix</keyword>
<accession>A0AA39QRM3</accession>
<dbReference type="EMBL" id="JAFEKC020000024">
    <property type="protein sequence ID" value="KAK0507159.1"/>
    <property type="molecule type" value="Genomic_DNA"/>
</dbReference>
<evidence type="ECO:0000256" key="9">
    <source>
        <dbReference type="SAM" id="Phobius"/>
    </source>
</evidence>
<dbReference type="GO" id="GO:0015791">
    <property type="term" value="P:polyol transmembrane transport"/>
    <property type="evidence" value="ECO:0007669"/>
    <property type="project" value="UniProtKB-ARBA"/>
</dbReference>
<dbReference type="SUPFAM" id="SSF103473">
    <property type="entry name" value="MFS general substrate transporter"/>
    <property type="match status" value="1"/>
</dbReference>
<dbReference type="PRINTS" id="PR00171">
    <property type="entry name" value="SUGRTRNSPORT"/>
</dbReference>
<evidence type="ECO:0000256" key="3">
    <source>
        <dbReference type="ARBA" id="ARBA00022448"/>
    </source>
</evidence>
<evidence type="ECO:0000256" key="7">
    <source>
        <dbReference type="RuleBase" id="RU003346"/>
    </source>
</evidence>
<dbReference type="PANTHER" id="PTHR48020:SF17">
    <property type="entry name" value="SUGAR TRANSPORTER, PUTATIVE (AFU_ORTHOLOGUE AFUA_8G06870)-RELATED"/>
    <property type="match status" value="1"/>
</dbReference>
<feature type="transmembrane region" description="Helical" evidence="9">
    <location>
        <begin position="504"/>
        <end position="524"/>
    </location>
</feature>
<organism evidence="11 12">
    <name type="scientific">Cladonia borealis</name>
    <dbReference type="NCBI Taxonomy" id="184061"/>
    <lineage>
        <taxon>Eukaryota</taxon>
        <taxon>Fungi</taxon>
        <taxon>Dikarya</taxon>
        <taxon>Ascomycota</taxon>
        <taxon>Pezizomycotina</taxon>
        <taxon>Lecanoromycetes</taxon>
        <taxon>OSLEUM clade</taxon>
        <taxon>Lecanoromycetidae</taxon>
        <taxon>Lecanorales</taxon>
        <taxon>Lecanorineae</taxon>
        <taxon>Cladoniaceae</taxon>
        <taxon>Cladonia</taxon>
    </lineage>
</organism>
<feature type="transmembrane region" description="Helical" evidence="9">
    <location>
        <begin position="373"/>
        <end position="393"/>
    </location>
</feature>
<keyword evidence="3 7" id="KW-0813">Transport</keyword>
<keyword evidence="6 9" id="KW-0472">Membrane</keyword>
<comment type="caution">
    <text evidence="11">The sequence shown here is derived from an EMBL/GenBank/DDBJ whole genome shotgun (WGS) entry which is preliminary data.</text>
</comment>
<feature type="transmembrane region" description="Helical" evidence="9">
    <location>
        <begin position="196"/>
        <end position="214"/>
    </location>
</feature>
<feature type="transmembrane region" description="Helical" evidence="9">
    <location>
        <begin position="405"/>
        <end position="426"/>
    </location>
</feature>
<dbReference type="GO" id="GO:0015798">
    <property type="term" value="P:myo-inositol transport"/>
    <property type="evidence" value="ECO:0007669"/>
    <property type="project" value="UniProtKB-ARBA"/>
</dbReference>
<gene>
    <name evidence="11" type="ORF">JMJ35_010197</name>
</gene>
<feature type="transmembrane region" description="Helical" evidence="9">
    <location>
        <begin position="163"/>
        <end position="184"/>
    </location>
</feature>
<dbReference type="GO" id="GO:0016020">
    <property type="term" value="C:membrane"/>
    <property type="evidence" value="ECO:0007669"/>
    <property type="project" value="UniProtKB-SubCell"/>
</dbReference>
<comment type="similarity">
    <text evidence="2 7">Belongs to the major facilitator superfamily. Sugar transporter (TC 2.A.1.1) family.</text>
</comment>